<accession>A0ABS4J715</accession>
<dbReference type="Gene3D" id="3.90.79.10">
    <property type="entry name" value="Nucleoside Triphosphate Pyrophosphohydrolase"/>
    <property type="match status" value="1"/>
</dbReference>
<dbReference type="InterPro" id="IPR015797">
    <property type="entry name" value="NUDIX_hydrolase-like_dom_sf"/>
</dbReference>
<proteinExistence type="predicted"/>
<organism evidence="1 2">
    <name type="scientific">Paenibacillus eucommiae</name>
    <dbReference type="NCBI Taxonomy" id="1355755"/>
    <lineage>
        <taxon>Bacteria</taxon>
        <taxon>Bacillati</taxon>
        <taxon>Bacillota</taxon>
        <taxon>Bacilli</taxon>
        <taxon>Bacillales</taxon>
        <taxon>Paenibacillaceae</taxon>
        <taxon>Paenibacillus</taxon>
    </lineage>
</organism>
<gene>
    <name evidence="1" type="ORF">J2Z66_006707</name>
</gene>
<sequence>MKEETGLEVTNLVYKGLYEYANTVKNDRYMIFNYITQDFKGDVLESSPEGRPVWVNIEDAYKLPMQESIRRRFPFFLKMERLKSMSHGTKKTTEKVR</sequence>
<evidence type="ECO:0000313" key="2">
    <source>
        <dbReference type="Proteomes" id="UP001519287"/>
    </source>
</evidence>
<dbReference type="EMBL" id="JAGGLB010000030">
    <property type="protein sequence ID" value="MBP1995065.1"/>
    <property type="molecule type" value="Genomic_DNA"/>
</dbReference>
<keyword evidence="2" id="KW-1185">Reference proteome</keyword>
<comment type="caution">
    <text evidence="1">The sequence shown here is derived from an EMBL/GenBank/DDBJ whole genome shotgun (WGS) entry which is preliminary data.</text>
</comment>
<protein>
    <submittedName>
        <fullName evidence="1">8-oxo-dGTP pyrophosphatase MutT (NUDIX family)</fullName>
    </submittedName>
</protein>
<name>A0ABS4J715_9BACL</name>
<dbReference type="SUPFAM" id="SSF55811">
    <property type="entry name" value="Nudix"/>
    <property type="match status" value="1"/>
</dbReference>
<dbReference type="Proteomes" id="UP001519287">
    <property type="component" value="Unassembled WGS sequence"/>
</dbReference>
<reference evidence="1 2" key="1">
    <citation type="submission" date="2021-03" db="EMBL/GenBank/DDBJ databases">
        <title>Genomic Encyclopedia of Type Strains, Phase IV (KMG-IV): sequencing the most valuable type-strain genomes for metagenomic binning, comparative biology and taxonomic classification.</title>
        <authorList>
            <person name="Goeker M."/>
        </authorList>
    </citation>
    <scope>NUCLEOTIDE SEQUENCE [LARGE SCALE GENOMIC DNA]</scope>
    <source>
        <strain evidence="1 2">DSM 26048</strain>
    </source>
</reference>
<evidence type="ECO:0000313" key="1">
    <source>
        <dbReference type="EMBL" id="MBP1995065.1"/>
    </source>
</evidence>